<keyword evidence="3" id="KW-1015">Disulfide bond</keyword>
<keyword evidence="1" id="KW-0732">Signal</keyword>
<name>A0A8S1MBU0_9CILI</name>
<keyword evidence="6" id="KW-1185">Reference proteome</keyword>
<dbReference type="AlphaFoldDB" id="A0A8S1MBU0"/>
<proteinExistence type="predicted"/>
<evidence type="ECO:0000313" key="6">
    <source>
        <dbReference type="Proteomes" id="UP000692954"/>
    </source>
</evidence>
<dbReference type="NCBIfam" id="TIGR02232">
    <property type="entry name" value="myxo_disulf_rpt"/>
    <property type="match status" value="1"/>
</dbReference>
<evidence type="ECO:0008006" key="7">
    <source>
        <dbReference type="Google" id="ProtNLM"/>
    </source>
</evidence>
<feature type="transmembrane region" description="Helical" evidence="4">
    <location>
        <begin position="570"/>
        <end position="590"/>
    </location>
</feature>
<protein>
    <recommendedName>
        <fullName evidence="7">Transmembrane protein</fullName>
    </recommendedName>
</protein>
<keyword evidence="4" id="KW-0812">Transmembrane</keyword>
<evidence type="ECO:0000313" key="5">
    <source>
        <dbReference type="EMBL" id="CAD8077898.1"/>
    </source>
</evidence>
<dbReference type="PANTHER" id="PTHR38934">
    <property type="entry name" value="HYPHALLY REGULATED CELL WALL PROTEIN 1"/>
    <property type="match status" value="1"/>
</dbReference>
<dbReference type="InterPro" id="IPR011936">
    <property type="entry name" value="Myxo_disulph_rpt"/>
</dbReference>
<keyword evidence="2" id="KW-0677">Repeat</keyword>
<keyword evidence="4" id="KW-1133">Transmembrane helix</keyword>
<reference evidence="5" key="1">
    <citation type="submission" date="2021-01" db="EMBL/GenBank/DDBJ databases">
        <authorList>
            <consortium name="Genoscope - CEA"/>
            <person name="William W."/>
        </authorList>
    </citation>
    <scope>NUCLEOTIDE SEQUENCE</scope>
</reference>
<dbReference type="Proteomes" id="UP000692954">
    <property type="component" value="Unassembled WGS sequence"/>
</dbReference>
<dbReference type="Pfam" id="PF13948">
    <property type="entry name" value="DUF4215"/>
    <property type="match status" value="4"/>
</dbReference>
<feature type="transmembrane region" description="Helical" evidence="4">
    <location>
        <begin position="866"/>
        <end position="885"/>
    </location>
</feature>
<dbReference type="EMBL" id="CAJJDN010000037">
    <property type="protein sequence ID" value="CAD8077898.1"/>
    <property type="molecule type" value="Genomic_DNA"/>
</dbReference>
<evidence type="ECO:0000256" key="2">
    <source>
        <dbReference type="ARBA" id="ARBA00022737"/>
    </source>
</evidence>
<sequence length="934" mass="108917">MPDLICKSNYNLIDNLCYSTCGDKIVTYDEQCDDGNLIYGDGCHFCQFTCQDSCLNCIQGICYYCQEGYQLIQSKCLPICGDGVKANDEQCEIVDQSLIVFRCLNCKYECDINCQICLFGICQICQVGYFMSSNKQICNLDYLSKISENNFKCNDYCLSCVNGICGLCFEGRYLFNDECIQMNLQNGIYVDVSSLDSCGDFKININEECEDNNINPFLSCLNCKFQCDFYCINCLFGKCQGCQFGYIVNDNFKCQPECGDGIVVPFQDEQCDIQDDGCLNCKFKCQPYCIKCDLHYCFECETGYQVDQLNLNFCILASFCGDGVIDQEFEDCDDQNDKPYDGCFQCKFQCESNCQECQQGICQKDICSSGTIWRNNSCISIVIDNCEIQEEGNCISCKTKYDLINNQCVLTKNNNLNTESSNNYLCRESECAFSKSPYMSLLFLNQTFALQFVQVNFDQQVRLNNNNSNQKQAFNISILNLDESYYSISVIPIQEFSFDLQFVQYEIIIKFLLSFETKPILQLQLNQEIVNSYNQKIDQYIQSISLQQPIIISEQDKQSSFQLQKYNKGLMIGTISICFLCLFSQGFIFVETLNFLQYQSFLRFINVEYPENLFIYYQAQEMLSIDNYLEFLYINEYLEILTGKDQTIKSNGKLQLFNIEVDLLTHIFPQFLQVISLVIFIITFKKVWPLLYQFQIFIINKFPQFFQSPTNRVAKIIILYLGKINKNIKKQIYWCLSFSLNSIRTFLIINQWDLLFKVILCYNHIQINNIRTLLQILFSTLILCSYIYFIFKAFYQCIPKKNHDHKLRLDFNFMVFNFCRTISFHLFLIILQDQFVLQCLSLSINNFSQCIIIYKYFQCNKFEKIALVINEGFLSIFTITQLVYLKQGFFDISSENIVRIGFFHVYLLLFTLAITLIKQCLPIFNKFVQLIRKK</sequence>
<evidence type="ECO:0000256" key="3">
    <source>
        <dbReference type="ARBA" id="ARBA00023157"/>
    </source>
</evidence>
<feature type="transmembrane region" description="Helical" evidence="4">
    <location>
        <begin position="772"/>
        <end position="791"/>
    </location>
</feature>
<comment type="caution">
    <text evidence="5">The sequence shown here is derived from an EMBL/GenBank/DDBJ whole genome shotgun (WGS) entry which is preliminary data.</text>
</comment>
<organism evidence="5 6">
    <name type="scientific">Paramecium sonneborni</name>
    <dbReference type="NCBI Taxonomy" id="65129"/>
    <lineage>
        <taxon>Eukaryota</taxon>
        <taxon>Sar</taxon>
        <taxon>Alveolata</taxon>
        <taxon>Ciliophora</taxon>
        <taxon>Intramacronucleata</taxon>
        <taxon>Oligohymenophorea</taxon>
        <taxon>Peniculida</taxon>
        <taxon>Parameciidae</taxon>
        <taxon>Paramecium</taxon>
    </lineage>
</organism>
<evidence type="ECO:0000256" key="4">
    <source>
        <dbReference type="SAM" id="Phobius"/>
    </source>
</evidence>
<dbReference type="OrthoDB" id="409374at2759"/>
<keyword evidence="4" id="KW-0472">Membrane</keyword>
<gene>
    <name evidence="5" type="ORF">PSON_ATCC_30995.1.T0370011</name>
</gene>
<accession>A0A8S1MBU0</accession>
<evidence type="ECO:0000256" key="1">
    <source>
        <dbReference type="ARBA" id="ARBA00022729"/>
    </source>
</evidence>
<feature type="transmembrane region" description="Helical" evidence="4">
    <location>
        <begin position="897"/>
        <end position="917"/>
    </location>
</feature>
<dbReference type="PANTHER" id="PTHR38934:SF6">
    <property type="entry name" value="CHROMOSOME UNDETERMINED SCAFFOLD_176, WHOLE GENOME SHOTGUN SEQUENCE"/>
    <property type="match status" value="1"/>
</dbReference>